<dbReference type="AlphaFoldDB" id="A0A2R5ES74"/>
<keyword evidence="9" id="KW-1185">Reference proteome</keyword>
<dbReference type="RefSeq" id="WP_108994270.1">
    <property type="nucleotide sequence ID" value="NZ_BDQX01000240.1"/>
</dbReference>
<dbReference type="SUPFAM" id="SSF53850">
    <property type="entry name" value="Periplasmic binding protein-like II"/>
    <property type="match status" value="1"/>
</dbReference>
<proteinExistence type="predicted"/>
<sequence length="568" mass="63969">MKRTLLSFIVIMFISSIVLAACSQKQQEPEPPKESSDANQEQAEDPASFDPLGKYETPVTITQVLSYRPPEEQDALKGVTPETNAYLKDLKEMMNIDLKYLWSVPMDQYAEKFSLSIASGDLPDMMMVDQATFLNFVRQGLVADLSEVYENYASPTLKRVIESDGGLALQATTVDGKVMGLTTSFQSAVQLAYIRADWLKNLNLPVPKTMEEFEAVAEAFVKNDPDMNGENDTYGFAMNKNFLVGAWAFDARGIFYSHQSYPGGWIKGQDGTLLPGEIQPGTKEALTKLQDWYKRGIIDREFALKDENKVSEDIVAGRVGITLGEWWVPNWPLNLSKDNNPNAEWIAVPLPEVGGESAKTLISPTLNAIMVVNKKYKQPEVAVKLANYYLEMRKPKYIDKSSPDYKGADSGYIYNWFEPRFIYPNYLDDAFIAVNEALDKGQTDIQIPEDFLAAGEAAQFFNESKKFMDNKKDNAAWGFYYSRVAKEGGFGLSKKALDDKQFIQNEFYGTQTPTQLERGGSLNKLMAETFTKIVMGEDIDQFDKFVESWKTLGGNDITDEVNEWYKGK</sequence>
<protein>
    <recommendedName>
        <fullName evidence="10">ABC transporter substrate-binding protein</fullName>
    </recommendedName>
</protein>
<evidence type="ECO:0008006" key="10">
    <source>
        <dbReference type="Google" id="ProtNLM"/>
    </source>
</evidence>
<keyword evidence="3" id="KW-0472">Membrane</keyword>
<feature type="signal peptide" evidence="7">
    <location>
        <begin position="1"/>
        <end position="20"/>
    </location>
</feature>
<dbReference type="CDD" id="cd13580">
    <property type="entry name" value="PBP2_AlgQ_like_1"/>
    <property type="match status" value="1"/>
</dbReference>
<evidence type="ECO:0000256" key="4">
    <source>
        <dbReference type="ARBA" id="ARBA00023139"/>
    </source>
</evidence>
<dbReference type="Gene3D" id="3.40.190.10">
    <property type="entry name" value="Periplasmic binding protein-like II"/>
    <property type="match status" value="2"/>
</dbReference>
<dbReference type="Pfam" id="PF13416">
    <property type="entry name" value="SBP_bac_8"/>
    <property type="match status" value="1"/>
</dbReference>
<keyword evidence="1" id="KW-1003">Cell membrane</keyword>
<keyword evidence="4" id="KW-0564">Palmitate</keyword>
<dbReference type="InterPro" id="IPR050490">
    <property type="entry name" value="Bact_solute-bd_prot1"/>
</dbReference>
<evidence type="ECO:0000256" key="1">
    <source>
        <dbReference type="ARBA" id="ARBA00022475"/>
    </source>
</evidence>
<dbReference type="InterPro" id="IPR006059">
    <property type="entry name" value="SBP"/>
</dbReference>
<keyword evidence="2 7" id="KW-0732">Signal</keyword>
<feature type="compositionally biased region" description="Basic and acidic residues" evidence="6">
    <location>
        <begin position="27"/>
        <end position="36"/>
    </location>
</feature>
<dbReference type="EMBL" id="BDQX01000240">
    <property type="protein sequence ID" value="GBG09542.1"/>
    <property type="molecule type" value="Genomic_DNA"/>
</dbReference>
<reference evidence="8 9" key="1">
    <citation type="submission" date="2017-08" db="EMBL/GenBank/DDBJ databases">
        <title>Substantial Increase in Enzyme Production by Combined Drug-Resistance Mutations in Paenibacillus agaridevorans.</title>
        <authorList>
            <person name="Tanaka Y."/>
            <person name="Funane K."/>
            <person name="Hosaka T."/>
            <person name="Shiwa Y."/>
            <person name="Fujita N."/>
            <person name="Miyazaki T."/>
            <person name="Yoshikawa H."/>
            <person name="Murakami K."/>
            <person name="Kasahara K."/>
            <person name="Inaoka T."/>
            <person name="Hiraga Y."/>
            <person name="Ochi K."/>
        </authorList>
    </citation>
    <scope>NUCLEOTIDE SEQUENCE [LARGE SCALE GENOMIC DNA]</scope>
    <source>
        <strain evidence="8 9">T-3040</strain>
    </source>
</reference>
<dbReference type="PROSITE" id="PS51257">
    <property type="entry name" value="PROKAR_LIPOPROTEIN"/>
    <property type="match status" value="1"/>
</dbReference>
<dbReference type="PANTHER" id="PTHR43649:SF33">
    <property type="entry name" value="POLYGALACTURONAN_RHAMNOGALACTURONAN-BINDING PROTEIN YTCQ"/>
    <property type="match status" value="1"/>
</dbReference>
<feature type="chain" id="PRO_5015363074" description="ABC transporter substrate-binding protein" evidence="7">
    <location>
        <begin position="21"/>
        <end position="568"/>
    </location>
</feature>
<comment type="caution">
    <text evidence="8">The sequence shown here is derived from an EMBL/GenBank/DDBJ whole genome shotgun (WGS) entry which is preliminary data.</text>
</comment>
<gene>
    <name evidence="8" type="ORF">PAT3040_04194</name>
</gene>
<dbReference type="Proteomes" id="UP000245202">
    <property type="component" value="Unassembled WGS sequence"/>
</dbReference>
<organism evidence="8 9">
    <name type="scientific">Paenibacillus agaridevorans</name>
    <dbReference type="NCBI Taxonomy" id="171404"/>
    <lineage>
        <taxon>Bacteria</taxon>
        <taxon>Bacillati</taxon>
        <taxon>Bacillota</taxon>
        <taxon>Bacilli</taxon>
        <taxon>Bacillales</taxon>
        <taxon>Paenibacillaceae</taxon>
        <taxon>Paenibacillus</taxon>
    </lineage>
</organism>
<evidence type="ECO:0000256" key="3">
    <source>
        <dbReference type="ARBA" id="ARBA00023136"/>
    </source>
</evidence>
<keyword evidence="5" id="KW-0449">Lipoprotein</keyword>
<evidence type="ECO:0000313" key="8">
    <source>
        <dbReference type="EMBL" id="GBG09542.1"/>
    </source>
</evidence>
<dbReference type="PANTHER" id="PTHR43649">
    <property type="entry name" value="ARABINOSE-BINDING PROTEIN-RELATED"/>
    <property type="match status" value="1"/>
</dbReference>
<evidence type="ECO:0000256" key="6">
    <source>
        <dbReference type="SAM" id="MobiDB-lite"/>
    </source>
</evidence>
<name>A0A2R5ES74_9BACL</name>
<evidence type="ECO:0000256" key="7">
    <source>
        <dbReference type="SAM" id="SignalP"/>
    </source>
</evidence>
<feature type="region of interest" description="Disordered" evidence="6">
    <location>
        <begin position="25"/>
        <end position="54"/>
    </location>
</feature>
<accession>A0A2R5ES74</accession>
<evidence type="ECO:0000256" key="2">
    <source>
        <dbReference type="ARBA" id="ARBA00022729"/>
    </source>
</evidence>
<evidence type="ECO:0000256" key="5">
    <source>
        <dbReference type="ARBA" id="ARBA00023288"/>
    </source>
</evidence>
<evidence type="ECO:0000313" key="9">
    <source>
        <dbReference type="Proteomes" id="UP000245202"/>
    </source>
</evidence>